<feature type="domain" description="Guanylate cyclase" evidence="2">
    <location>
        <begin position="222"/>
        <end position="329"/>
    </location>
</feature>
<dbReference type="Gene3D" id="3.30.70.1230">
    <property type="entry name" value="Nucleotide cyclase"/>
    <property type="match status" value="1"/>
</dbReference>
<keyword evidence="3" id="KW-0456">Lyase</keyword>
<comment type="similarity">
    <text evidence="1">Belongs to the adenylyl cyclase class-3 family.</text>
</comment>
<dbReference type="RefSeq" id="WP_064438707.1">
    <property type="nucleotide sequence ID" value="NZ_BDDI01000001.1"/>
</dbReference>
<dbReference type="Pfam" id="PF00211">
    <property type="entry name" value="Guanylate_cyc"/>
    <property type="match status" value="1"/>
</dbReference>
<dbReference type="SMART" id="SM00044">
    <property type="entry name" value="CYCc"/>
    <property type="match status" value="1"/>
</dbReference>
<dbReference type="GO" id="GO:0004016">
    <property type="term" value="F:adenylate cyclase activity"/>
    <property type="evidence" value="ECO:0007669"/>
    <property type="project" value="UniProtKB-EC"/>
</dbReference>
<sequence length="385" mass="40793">MPDGDYRQGDHTGEDFFAGAGLLDGLDGKARALRVMALDALICEGVSVDELKSATADGRLPMLILEHALEPPGTLTLADLAAKSSVDEVLLRSWFRALGRGVPGDDAPVYNTDDVVVAQQLADYLALGFEFEQLHALARVWGRNLASFIDGLAELVADGLSRAEGDPDVILRYALEVRRFAEVEAQILGHILGTTLAQRIRSEAVSTANKQNMRIGGTQDVAICFADLVGFTKLGGQLPAEVLGGVADELSALATELVDPPVRVFKTIGDAVMLMSPDVDAIVAVAIRLVDQAQTRGLPPLRASVTFGKAVPRSGDWYGHPINLASRALSVATAGQVAVTKDVVARLDPEGFTIEPLGAFPFKGVDGDTELFSVWVGSDDAVAPR</sequence>
<reference evidence="3 4" key="1">
    <citation type="submission" date="2020-08" db="EMBL/GenBank/DDBJ databases">
        <title>Sequencing the genomes of 1000 actinobacteria strains.</title>
        <authorList>
            <person name="Klenk H.-P."/>
        </authorList>
    </citation>
    <scope>NUCLEOTIDE SEQUENCE [LARGE SCALE GENOMIC DNA]</scope>
    <source>
        <strain evidence="3 4">DSM 45258</strain>
    </source>
</reference>
<name>A0A839RP77_9ACTN</name>
<dbReference type="InterPro" id="IPR050697">
    <property type="entry name" value="Adenylyl/Guanylyl_Cyclase_3/4"/>
</dbReference>
<dbReference type="GO" id="GO:0006171">
    <property type="term" value="P:cAMP biosynthetic process"/>
    <property type="evidence" value="ECO:0007669"/>
    <property type="project" value="TreeGrafter"/>
</dbReference>
<gene>
    <name evidence="3" type="ORF">FHU29_002769</name>
</gene>
<accession>A0A839RP77</accession>
<dbReference type="SUPFAM" id="SSF55073">
    <property type="entry name" value="Nucleotide cyclase"/>
    <property type="match status" value="1"/>
</dbReference>
<dbReference type="PROSITE" id="PS50125">
    <property type="entry name" value="GUANYLATE_CYCLASE_2"/>
    <property type="match status" value="1"/>
</dbReference>
<protein>
    <submittedName>
        <fullName evidence="3">Adenylate cyclase</fullName>
        <ecNumber evidence="3">4.6.1.1</ecNumber>
    </submittedName>
</protein>
<evidence type="ECO:0000313" key="3">
    <source>
        <dbReference type="EMBL" id="MBB3038320.1"/>
    </source>
</evidence>
<dbReference type="PANTHER" id="PTHR43081:SF19">
    <property type="entry name" value="PH-SENSITIVE ADENYLATE CYCLASE RV1264"/>
    <property type="match status" value="1"/>
</dbReference>
<dbReference type="InterPro" id="IPR032026">
    <property type="entry name" value="Ad_Cy_reg"/>
</dbReference>
<keyword evidence="4" id="KW-1185">Reference proteome</keyword>
<dbReference type="GO" id="GO:0035556">
    <property type="term" value="P:intracellular signal transduction"/>
    <property type="evidence" value="ECO:0007669"/>
    <property type="project" value="InterPro"/>
</dbReference>
<dbReference type="InterPro" id="IPR029787">
    <property type="entry name" value="Nucleotide_cyclase"/>
</dbReference>
<dbReference type="Pfam" id="PF16701">
    <property type="entry name" value="Ad_Cy_reg"/>
    <property type="match status" value="1"/>
</dbReference>
<evidence type="ECO:0000256" key="1">
    <source>
        <dbReference type="ARBA" id="ARBA00005381"/>
    </source>
</evidence>
<evidence type="ECO:0000313" key="4">
    <source>
        <dbReference type="Proteomes" id="UP000567922"/>
    </source>
</evidence>
<comment type="caution">
    <text evidence="3">The sequence shown here is derived from an EMBL/GenBank/DDBJ whole genome shotgun (WGS) entry which is preliminary data.</text>
</comment>
<dbReference type="EMBL" id="JACHWS010000002">
    <property type="protein sequence ID" value="MBB3038320.1"/>
    <property type="molecule type" value="Genomic_DNA"/>
</dbReference>
<dbReference type="PANTHER" id="PTHR43081">
    <property type="entry name" value="ADENYLATE CYCLASE, TERMINAL-DIFFERENTIATION SPECIFIC-RELATED"/>
    <property type="match status" value="1"/>
</dbReference>
<evidence type="ECO:0000259" key="2">
    <source>
        <dbReference type="PROSITE" id="PS50125"/>
    </source>
</evidence>
<dbReference type="InterPro" id="IPR001054">
    <property type="entry name" value="A/G_cyclase"/>
</dbReference>
<dbReference type="AlphaFoldDB" id="A0A839RP77"/>
<dbReference type="CDD" id="cd07302">
    <property type="entry name" value="CHD"/>
    <property type="match status" value="1"/>
</dbReference>
<organism evidence="3 4">
    <name type="scientific">Hoyosella altamirensis</name>
    <dbReference type="NCBI Taxonomy" id="616997"/>
    <lineage>
        <taxon>Bacteria</taxon>
        <taxon>Bacillati</taxon>
        <taxon>Actinomycetota</taxon>
        <taxon>Actinomycetes</taxon>
        <taxon>Mycobacteriales</taxon>
        <taxon>Hoyosellaceae</taxon>
        <taxon>Hoyosella</taxon>
    </lineage>
</organism>
<dbReference type="EC" id="4.6.1.1" evidence="3"/>
<dbReference type="Proteomes" id="UP000567922">
    <property type="component" value="Unassembled WGS sequence"/>
</dbReference>
<proteinExistence type="inferred from homology"/>